<sequence>MPLRYAIVHEASYDTHMSDELGFIPFDADNHYYEAIDAFTRYLDPKDGARCVQWAEINGRQYPVIGGRVSRVVANATFDPISPAGAMHDYFRGNPEKKHPLEFLSAREPIRPEYRNHDARLSAMDQQGVSKIWLFPTLGMLYEEILKHDPVGVGIMFTAFNRWLLEDWGFDYKNRIFAGPYISLASVEWACAELEWALSQGARVVCMRPAAPTTITGQLSPFDSTYDPFWARVNEAGITVIIHAGDSGYSSNGYANDSFSATFSGAWKPSIKSFAIERAAQDFIITSVFEKLFDRFPNVRMASIENGSGFLRDACDKLTSTAKKMPGYFVEDPVETLRQNWWINPFWEDDVHEVADIMGADHVLFGSDWPHIEGMPNPLDYVTELKAFSDSDRKKILLDNVSGLNELRPAR</sequence>
<evidence type="ECO:0000313" key="3">
    <source>
        <dbReference type="EMBL" id="CAB4708945.1"/>
    </source>
</evidence>
<dbReference type="EMBL" id="CAFBMF010000072">
    <property type="protein sequence ID" value="CAB4904336.1"/>
    <property type="molecule type" value="Genomic_DNA"/>
</dbReference>
<feature type="domain" description="Amidohydrolase-related" evidence="2">
    <location>
        <begin position="114"/>
        <end position="400"/>
    </location>
</feature>
<evidence type="ECO:0000256" key="1">
    <source>
        <dbReference type="ARBA" id="ARBA00023239"/>
    </source>
</evidence>
<dbReference type="EMBL" id="CAFBPS010000074">
    <property type="protein sequence ID" value="CAB5031479.1"/>
    <property type="molecule type" value="Genomic_DNA"/>
</dbReference>
<evidence type="ECO:0000259" key="2">
    <source>
        <dbReference type="Pfam" id="PF04909"/>
    </source>
</evidence>
<evidence type="ECO:0000313" key="6">
    <source>
        <dbReference type="EMBL" id="CAB4873529.1"/>
    </source>
</evidence>
<dbReference type="EMBL" id="CAFAAL010000065">
    <property type="protein sequence ID" value="CAB4804615.1"/>
    <property type="molecule type" value="Genomic_DNA"/>
</dbReference>
<dbReference type="EMBL" id="CAEZZP010000012">
    <property type="protein sequence ID" value="CAB4764424.1"/>
    <property type="molecule type" value="Genomic_DNA"/>
</dbReference>
<organism evidence="3">
    <name type="scientific">freshwater metagenome</name>
    <dbReference type="NCBI Taxonomy" id="449393"/>
    <lineage>
        <taxon>unclassified sequences</taxon>
        <taxon>metagenomes</taxon>
        <taxon>ecological metagenomes</taxon>
    </lineage>
</organism>
<evidence type="ECO:0000313" key="5">
    <source>
        <dbReference type="EMBL" id="CAB4804615.1"/>
    </source>
</evidence>
<dbReference type="EMBL" id="CAEZYH010000005">
    <property type="protein sequence ID" value="CAB4708945.1"/>
    <property type="molecule type" value="Genomic_DNA"/>
</dbReference>
<dbReference type="GO" id="GO:0005737">
    <property type="term" value="C:cytoplasm"/>
    <property type="evidence" value="ECO:0007669"/>
    <property type="project" value="TreeGrafter"/>
</dbReference>
<evidence type="ECO:0000313" key="4">
    <source>
        <dbReference type="EMBL" id="CAB4764424.1"/>
    </source>
</evidence>
<dbReference type="InterPro" id="IPR006680">
    <property type="entry name" value="Amidohydro-rel"/>
</dbReference>
<dbReference type="AlphaFoldDB" id="A0A6J6QIP3"/>
<evidence type="ECO:0000313" key="8">
    <source>
        <dbReference type="EMBL" id="CAB5031479.1"/>
    </source>
</evidence>
<dbReference type="Gene3D" id="3.20.20.140">
    <property type="entry name" value="Metal-dependent hydrolases"/>
    <property type="match status" value="1"/>
</dbReference>
<reference evidence="3" key="1">
    <citation type="submission" date="2020-05" db="EMBL/GenBank/DDBJ databases">
        <authorList>
            <person name="Chiriac C."/>
            <person name="Salcher M."/>
            <person name="Ghai R."/>
            <person name="Kavagutti S V."/>
        </authorList>
    </citation>
    <scope>NUCLEOTIDE SEQUENCE</scope>
</reference>
<gene>
    <name evidence="3" type="ORF">UFOPK2658_00276</name>
    <name evidence="4" type="ORF">UFOPK2880_00342</name>
    <name evidence="5" type="ORF">UFOPK3004_00866</name>
    <name evidence="6" type="ORF">UFOPK3304_01139</name>
    <name evidence="7" type="ORF">UFOPK3494_01113</name>
    <name evidence="8" type="ORF">UFOPK4134_01033</name>
</gene>
<keyword evidence="1" id="KW-0456">Lyase</keyword>
<accession>A0A6J6QIP3</accession>
<dbReference type="PANTHER" id="PTHR21240">
    <property type="entry name" value="2-AMINO-3-CARBOXYLMUCONATE-6-SEMIALDEHYDE DECARBOXYLASE"/>
    <property type="match status" value="1"/>
</dbReference>
<dbReference type="EMBL" id="CAFBLJ010000057">
    <property type="protein sequence ID" value="CAB4873529.1"/>
    <property type="molecule type" value="Genomic_DNA"/>
</dbReference>
<dbReference type="GO" id="GO:0016787">
    <property type="term" value="F:hydrolase activity"/>
    <property type="evidence" value="ECO:0007669"/>
    <property type="project" value="InterPro"/>
</dbReference>
<dbReference type="InterPro" id="IPR032465">
    <property type="entry name" value="ACMSD"/>
</dbReference>
<protein>
    <submittedName>
        <fullName evidence="3">Unannotated protein</fullName>
    </submittedName>
</protein>
<evidence type="ECO:0000313" key="7">
    <source>
        <dbReference type="EMBL" id="CAB4904336.1"/>
    </source>
</evidence>
<dbReference type="GO" id="GO:0019748">
    <property type="term" value="P:secondary metabolic process"/>
    <property type="evidence" value="ECO:0007669"/>
    <property type="project" value="TreeGrafter"/>
</dbReference>
<name>A0A6J6QIP3_9ZZZZ</name>
<dbReference type="InterPro" id="IPR032466">
    <property type="entry name" value="Metal_Hydrolase"/>
</dbReference>
<dbReference type="GO" id="GO:0016831">
    <property type="term" value="F:carboxy-lyase activity"/>
    <property type="evidence" value="ECO:0007669"/>
    <property type="project" value="InterPro"/>
</dbReference>
<proteinExistence type="predicted"/>
<dbReference type="PANTHER" id="PTHR21240:SF28">
    <property type="entry name" value="ISO-OROTATE DECARBOXYLASE (EUROFUNG)"/>
    <property type="match status" value="1"/>
</dbReference>
<dbReference type="Pfam" id="PF04909">
    <property type="entry name" value="Amidohydro_2"/>
    <property type="match status" value="1"/>
</dbReference>
<dbReference type="SUPFAM" id="SSF51556">
    <property type="entry name" value="Metallo-dependent hydrolases"/>
    <property type="match status" value="1"/>
</dbReference>